<dbReference type="GeneID" id="107490277"/>
<reference evidence="1" key="1">
    <citation type="journal article" date="2016" name="Nat. Genet.">
        <title>The genome sequences of Arachis duranensis and Arachis ipaensis, the diploid ancestors of cultivated peanut.</title>
        <authorList>
            <person name="Bertioli D.J."/>
            <person name="Cannon S.B."/>
            <person name="Froenicke L."/>
            <person name="Huang G."/>
            <person name="Farmer A.D."/>
            <person name="Cannon E.K."/>
            <person name="Liu X."/>
            <person name="Gao D."/>
            <person name="Clevenger J."/>
            <person name="Dash S."/>
            <person name="Ren L."/>
            <person name="Moretzsohn M.C."/>
            <person name="Shirasawa K."/>
            <person name="Huang W."/>
            <person name="Vidigal B."/>
            <person name="Abernathy B."/>
            <person name="Chu Y."/>
            <person name="Niederhuth C.E."/>
            <person name="Umale P."/>
            <person name="Araujo A.C."/>
            <person name="Kozik A."/>
            <person name="Kim K.D."/>
            <person name="Burow M.D."/>
            <person name="Varshney R.K."/>
            <person name="Wang X."/>
            <person name="Zhang X."/>
            <person name="Barkley N."/>
            <person name="Guimaraes P.M."/>
            <person name="Isobe S."/>
            <person name="Guo B."/>
            <person name="Liao B."/>
            <person name="Stalker H.T."/>
            <person name="Schmitz R.J."/>
            <person name="Scheffler B.E."/>
            <person name="Leal-Bertioli S.C."/>
            <person name="Xun X."/>
            <person name="Jackson S.A."/>
            <person name="Michelmore R."/>
            <person name="Ozias-Akins P."/>
        </authorList>
    </citation>
    <scope>NUCLEOTIDE SEQUENCE [LARGE SCALE GENOMIC DNA]</scope>
    <source>
        <strain evidence="1">cv. V14167</strain>
    </source>
</reference>
<dbReference type="NCBIfam" id="TIGR00756">
    <property type="entry name" value="PPR"/>
    <property type="match status" value="4"/>
</dbReference>
<dbReference type="InterPro" id="IPR011990">
    <property type="entry name" value="TPR-like_helical_dom_sf"/>
</dbReference>
<dbReference type="Proteomes" id="UP000515211">
    <property type="component" value="Chromosome 5"/>
</dbReference>
<dbReference type="GO" id="GO:0003723">
    <property type="term" value="F:RNA binding"/>
    <property type="evidence" value="ECO:0007669"/>
    <property type="project" value="InterPro"/>
</dbReference>
<dbReference type="KEGG" id="adu:107490277"/>
<dbReference type="FunFam" id="1.25.40.10:FF:000184">
    <property type="entry name" value="Pentatricopeptide repeat-containing protein, chloroplastic"/>
    <property type="match status" value="1"/>
</dbReference>
<evidence type="ECO:0000313" key="1">
    <source>
        <dbReference type="Proteomes" id="UP000515211"/>
    </source>
</evidence>
<dbReference type="InterPro" id="IPR046848">
    <property type="entry name" value="E_motif"/>
</dbReference>
<dbReference type="GO" id="GO:0009451">
    <property type="term" value="P:RNA modification"/>
    <property type="evidence" value="ECO:0007669"/>
    <property type="project" value="InterPro"/>
</dbReference>
<dbReference type="InterPro" id="IPR046960">
    <property type="entry name" value="PPR_At4g14850-like_plant"/>
</dbReference>
<dbReference type="Pfam" id="PF13041">
    <property type="entry name" value="PPR_2"/>
    <property type="match status" value="2"/>
</dbReference>
<dbReference type="AlphaFoldDB" id="A0A6P5NQV0"/>
<keyword evidence="1" id="KW-1185">Reference proteome</keyword>
<protein>
    <submittedName>
        <fullName evidence="2">Pentatricopeptide repeat-containing protein At5g06540-like</fullName>
    </submittedName>
</protein>
<dbReference type="Gene3D" id="1.25.40.10">
    <property type="entry name" value="Tetratricopeptide repeat domain"/>
    <property type="match status" value="3"/>
</dbReference>
<evidence type="ECO:0000313" key="2">
    <source>
        <dbReference type="RefSeq" id="XP_020998695.1"/>
    </source>
</evidence>
<dbReference type="Pfam" id="PF01535">
    <property type="entry name" value="PPR"/>
    <property type="match status" value="4"/>
</dbReference>
<accession>A0A6P5NQV0</accession>
<dbReference type="SMR" id="A0A6P5NQV0"/>
<dbReference type="Pfam" id="PF20431">
    <property type="entry name" value="E_motif"/>
    <property type="match status" value="1"/>
</dbReference>
<reference evidence="2" key="2">
    <citation type="submission" date="2025-08" db="UniProtKB">
        <authorList>
            <consortium name="RefSeq"/>
        </authorList>
    </citation>
    <scope>IDENTIFICATION</scope>
    <source>
        <tissue evidence="2">Whole plant</tissue>
    </source>
</reference>
<gene>
    <name evidence="2" type="primary">LOC107490277</name>
</gene>
<organism evidence="1 2">
    <name type="scientific">Arachis duranensis</name>
    <name type="common">Wild peanut</name>
    <dbReference type="NCBI Taxonomy" id="130453"/>
    <lineage>
        <taxon>Eukaryota</taxon>
        <taxon>Viridiplantae</taxon>
        <taxon>Streptophyta</taxon>
        <taxon>Embryophyta</taxon>
        <taxon>Tracheophyta</taxon>
        <taxon>Spermatophyta</taxon>
        <taxon>Magnoliopsida</taxon>
        <taxon>eudicotyledons</taxon>
        <taxon>Gunneridae</taxon>
        <taxon>Pentapetalae</taxon>
        <taxon>rosids</taxon>
        <taxon>fabids</taxon>
        <taxon>Fabales</taxon>
        <taxon>Fabaceae</taxon>
        <taxon>Papilionoideae</taxon>
        <taxon>50 kb inversion clade</taxon>
        <taxon>dalbergioids sensu lato</taxon>
        <taxon>Dalbergieae</taxon>
        <taxon>Pterocarpus clade</taxon>
        <taxon>Arachis</taxon>
    </lineage>
</organism>
<dbReference type="RefSeq" id="XP_020998695.1">
    <property type="nucleotide sequence ID" value="XM_021143036.2"/>
</dbReference>
<dbReference type="PANTHER" id="PTHR47926">
    <property type="entry name" value="PENTATRICOPEPTIDE REPEAT-CONTAINING PROTEIN"/>
    <property type="match status" value="1"/>
</dbReference>
<name>A0A6P5NQV0_ARADU</name>
<dbReference type="PROSITE" id="PS51375">
    <property type="entry name" value="PPR"/>
    <property type="match status" value="2"/>
</dbReference>
<dbReference type="InterPro" id="IPR002885">
    <property type="entry name" value="PPR_rpt"/>
</dbReference>
<dbReference type="PANTHER" id="PTHR47926:SF352">
    <property type="entry name" value="REPEAT-CONTAINING PROTEIN, PUTATIVE-RELATED"/>
    <property type="match status" value="1"/>
</dbReference>
<dbReference type="FunFam" id="1.25.40.10:FF:000348">
    <property type="entry name" value="Pentatricopeptide repeat-containing protein chloroplastic"/>
    <property type="match status" value="1"/>
</dbReference>
<proteinExistence type="predicted"/>
<sequence length="520" mass="57918">MSSCSIKKCLQVLEKCKCKSMNQLKQAHAQFFPNGLQHNTFALSRLLALSTHHHGTLAYAFRIFQHIHNPTLCIFNTILNAFFINGNSKGTIHLFIDMVRRRLNPDHYTLPCVLKACTSLGSVSLGEIVHGYGSKLGLLCDVFVGNGLIALYSACGDPVAARKVFDEMPNLNVVSWTMMIAGYAKVGDIDSARLFFDEAPERDMGIWGAMISGYVKNNCFNEGLHLFRLIQSTDEVPDESILVSILSSCAHLGALDIGIWVHRYLNEARITFSIRLSTSLLDMYAKCGHLVMAKRLFDSMKERDVVCWNAMIFGMAMHGDGISALQLFLDMEKAGIKLDDLTFIAIFTACSYSGMVLEGLKLLDKMCNVHKIEPKIEHYGCLVDLLSRAGLFKEAMVMIRRIRDSSSGTSEEALSWRAFLSACCNHGQTKFAELAAAKLLKLENHSGVYVLLSNLYATTGKYSETRRVRDMMKNKGSEKAPGCSSVEIDGVISEFIAGEKTHLQMHEIHSVLKKMHMQLD</sequence>